<feature type="domain" description="C2H2-type" evidence="6">
    <location>
        <begin position="2"/>
        <end position="27"/>
    </location>
</feature>
<evidence type="ECO:0000259" key="6">
    <source>
        <dbReference type="PROSITE" id="PS50157"/>
    </source>
</evidence>
<protein>
    <recommendedName>
        <fullName evidence="6">C2H2-type domain-containing protein</fullName>
    </recommendedName>
</protein>
<dbReference type="EMBL" id="KL198061">
    <property type="protein sequence ID" value="KDQ11064.1"/>
    <property type="molecule type" value="Genomic_DNA"/>
</dbReference>
<evidence type="ECO:0000256" key="2">
    <source>
        <dbReference type="ARBA" id="ARBA00022737"/>
    </source>
</evidence>
<dbReference type="HOGENOM" id="CLU_075838_1_1_1"/>
<evidence type="ECO:0000256" key="1">
    <source>
        <dbReference type="ARBA" id="ARBA00022723"/>
    </source>
</evidence>
<dbReference type="Pfam" id="PF12874">
    <property type="entry name" value="zf-met"/>
    <property type="match status" value="1"/>
</dbReference>
<accession>A0A067M670</accession>
<dbReference type="PROSITE" id="PS00028">
    <property type="entry name" value="ZINC_FINGER_C2H2_1"/>
    <property type="match status" value="3"/>
</dbReference>
<name>A0A067M670_BOTB1</name>
<dbReference type="GO" id="GO:0008270">
    <property type="term" value="F:zinc ion binding"/>
    <property type="evidence" value="ECO:0007669"/>
    <property type="project" value="UniProtKB-KW"/>
</dbReference>
<keyword evidence="1" id="KW-0479">Metal-binding</keyword>
<dbReference type="SUPFAM" id="SSF57667">
    <property type="entry name" value="beta-beta-alpha zinc fingers"/>
    <property type="match status" value="3"/>
</dbReference>
<dbReference type="PANTHER" id="PTHR24379">
    <property type="entry name" value="KRAB AND ZINC FINGER DOMAIN-CONTAINING"/>
    <property type="match status" value="1"/>
</dbReference>
<dbReference type="Proteomes" id="UP000027195">
    <property type="component" value="Unassembled WGS sequence"/>
</dbReference>
<feature type="domain" description="C2H2-type" evidence="6">
    <location>
        <begin position="102"/>
        <end position="131"/>
    </location>
</feature>
<sequence>MAYCDRCERSFPHRRALHQHERDSDMHHKCDACRRDFASSQSLEQHWINSAAHFYCGNCEEHFDDCDELNEHYDKSHYFCTSCEIVYWTESDLHEHYSESHHWCSSCERLFQSESNLNAHLGSRIHVKKSSQCGCGRAFVSPAALILHYEAGSCKSGMTRQRLNDFVRTIDTTHIITLPFHLIEDSGSHVETWATERSWNGEAYECYFCPSTFHTLRALNQHLRSPRHQEKVYICPKTDCRQEFAVLSGLCQHIESGKCGIARFRQVRTVMDNIANGAKRITLG</sequence>
<keyword evidence="8" id="KW-1185">Reference proteome</keyword>
<evidence type="ECO:0000256" key="3">
    <source>
        <dbReference type="ARBA" id="ARBA00022771"/>
    </source>
</evidence>
<evidence type="ECO:0000256" key="4">
    <source>
        <dbReference type="ARBA" id="ARBA00022833"/>
    </source>
</evidence>
<dbReference type="Gene3D" id="3.30.160.60">
    <property type="entry name" value="Classic Zinc Finger"/>
    <property type="match status" value="3"/>
</dbReference>
<proteinExistence type="predicted"/>
<dbReference type="GO" id="GO:0000977">
    <property type="term" value="F:RNA polymerase II transcription regulatory region sequence-specific DNA binding"/>
    <property type="evidence" value="ECO:0007669"/>
    <property type="project" value="TreeGrafter"/>
</dbReference>
<keyword evidence="2" id="KW-0677">Repeat</keyword>
<dbReference type="AlphaFoldDB" id="A0A067M670"/>
<evidence type="ECO:0000313" key="7">
    <source>
        <dbReference type="EMBL" id="KDQ11064.1"/>
    </source>
</evidence>
<dbReference type="Pfam" id="PF13912">
    <property type="entry name" value="zf-C2H2_6"/>
    <property type="match status" value="2"/>
</dbReference>
<organism evidence="7 8">
    <name type="scientific">Botryobasidium botryosum (strain FD-172 SS1)</name>
    <dbReference type="NCBI Taxonomy" id="930990"/>
    <lineage>
        <taxon>Eukaryota</taxon>
        <taxon>Fungi</taxon>
        <taxon>Dikarya</taxon>
        <taxon>Basidiomycota</taxon>
        <taxon>Agaricomycotina</taxon>
        <taxon>Agaricomycetes</taxon>
        <taxon>Cantharellales</taxon>
        <taxon>Botryobasidiaceae</taxon>
        <taxon>Botryobasidium</taxon>
    </lineage>
</organism>
<dbReference type="SMART" id="SM00355">
    <property type="entry name" value="ZnF_C2H2"/>
    <property type="match status" value="7"/>
</dbReference>
<dbReference type="PANTHER" id="PTHR24379:SF127">
    <property type="entry name" value="BLOODY FINGERS-RELATED"/>
    <property type="match status" value="1"/>
</dbReference>
<dbReference type="GO" id="GO:0000981">
    <property type="term" value="F:DNA-binding transcription factor activity, RNA polymerase II-specific"/>
    <property type="evidence" value="ECO:0007669"/>
    <property type="project" value="TreeGrafter"/>
</dbReference>
<gene>
    <name evidence="7" type="ORF">BOTBODRAFT_57607</name>
</gene>
<dbReference type="PROSITE" id="PS50157">
    <property type="entry name" value="ZINC_FINGER_C2H2_2"/>
    <property type="match status" value="3"/>
</dbReference>
<keyword evidence="3 5" id="KW-0863">Zinc-finger</keyword>
<dbReference type="InParanoid" id="A0A067M670"/>
<feature type="domain" description="C2H2-type" evidence="6">
    <location>
        <begin position="204"/>
        <end position="233"/>
    </location>
</feature>
<evidence type="ECO:0000313" key="8">
    <source>
        <dbReference type="Proteomes" id="UP000027195"/>
    </source>
</evidence>
<reference evidence="8" key="1">
    <citation type="journal article" date="2014" name="Proc. Natl. Acad. Sci. U.S.A.">
        <title>Extensive sampling of basidiomycete genomes demonstrates inadequacy of the white-rot/brown-rot paradigm for wood decay fungi.</title>
        <authorList>
            <person name="Riley R."/>
            <person name="Salamov A.A."/>
            <person name="Brown D.W."/>
            <person name="Nagy L.G."/>
            <person name="Floudas D."/>
            <person name="Held B.W."/>
            <person name="Levasseur A."/>
            <person name="Lombard V."/>
            <person name="Morin E."/>
            <person name="Otillar R."/>
            <person name="Lindquist E.A."/>
            <person name="Sun H."/>
            <person name="LaButti K.M."/>
            <person name="Schmutz J."/>
            <person name="Jabbour D."/>
            <person name="Luo H."/>
            <person name="Baker S.E."/>
            <person name="Pisabarro A.G."/>
            <person name="Walton J.D."/>
            <person name="Blanchette R.A."/>
            <person name="Henrissat B."/>
            <person name="Martin F."/>
            <person name="Cullen D."/>
            <person name="Hibbett D.S."/>
            <person name="Grigoriev I.V."/>
        </authorList>
    </citation>
    <scope>NUCLEOTIDE SEQUENCE [LARGE SCALE GENOMIC DNA]</scope>
    <source>
        <strain evidence="8">FD-172 SS1</strain>
    </source>
</reference>
<dbReference type="OrthoDB" id="6077919at2759"/>
<dbReference type="GO" id="GO:0005634">
    <property type="term" value="C:nucleus"/>
    <property type="evidence" value="ECO:0007669"/>
    <property type="project" value="TreeGrafter"/>
</dbReference>
<keyword evidence="4" id="KW-0862">Zinc</keyword>
<dbReference type="InterPro" id="IPR013087">
    <property type="entry name" value="Znf_C2H2_type"/>
</dbReference>
<evidence type="ECO:0000256" key="5">
    <source>
        <dbReference type="PROSITE-ProRule" id="PRU00042"/>
    </source>
</evidence>
<dbReference type="STRING" id="930990.A0A067M670"/>
<dbReference type="InterPro" id="IPR036236">
    <property type="entry name" value="Znf_C2H2_sf"/>
</dbReference>